<evidence type="ECO:0000313" key="2">
    <source>
        <dbReference type="Proteomes" id="UP000634136"/>
    </source>
</evidence>
<reference evidence="1" key="1">
    <citation type="submission" date="2020-09" db="EMBL/GenBank/DDBJ databases">
        <title>Genome-Enabled Discovery of Anthraquinone Biosynthesis in Senna tora.</title>
        <authorList>
            <person name="Kang S.-H."/>
            <person name="Pandey R.P."/>
            <person name="Lee C.-M."/>
            <person name="Sim J.-S."/>
            <person name="Jeong J.-T."/>
            <person name="Choi B.-S."/>
            <person name="Jung M."/>
            <person name="Ginzburg D."/>
            <person name="Zhao K."/>
            <person name="Won S.Y."/>
            <person name="Oh T.-J."/>
            <person name="Yu Y."/>
            <person name="Kim N.-H."/>
            <person name="Lee O.R."/>
            <person name="Lee T.-H."/>
            <person name="Bashyal P."/>
            <person name="Kim T.-S."/>
            <person name="Lee W.-H."/>
            <person name="Kawkins C."/>
            <person name="Kim C.-K."/>
            <person name="Kim J.S."/>
            <person name="Ahn B.O."/>
            <person name="Rhee S.Y."/>
            <person name="Sohng J.K."/>
        </authorList>
    </citation>
    <scope>NUCLEOTIDE SEQUENCE</scope>
    <source>
        <tissue evidence="1">Leaf</tissue>
    </source>
</reference>
<organism evidence="1 2">
    <name type="scientific">Senna tora</name>
    <dbReference type="NCBI Taxonomy" id="362788"/>
    <lineage>
        <taxon>Eukaryota</taxon>
        <taxon>Viridiplantae</taxon>
        <taxon>Streptophyta</taxon>
        <taxon>Embryophyta</taxon>
        <taxon>Tracheophyta</taxon>
        <taxon>Spermatophyta</taxon>
        <taxon>Magnoliopsida</taxon>
        <taxon>eudicotyledons</taxon>
        <taxon>Gunneridae</taxon>
        <taxon>Pentapetalae</taxon>
        <taxon>rosids</taxon>
        <taxon>fabids</taxon>
        <taxon>Fabales</taxon>
        <taxon>Fabaceae</taxon>
        <taxon>Caesalpinioideae</taxon>
        <taxon>Cassia clade</taxon>
        <taxon>Senna</taxon>
    </lineage>
</organism>
<accession>A0A834TAP6</accession>
<sequence>MVDNGDDACLLLRSIGRHVGCAEKTKTTKGQIFLGGWANLFG</sequence>
<evidence type="ECO:0000313" key="1">
    <source>
        <dbReference type="EMBL" id="KAF7818124.1"/>
    </source>
</evidence>
<dbReference type="AlphaFoldDB" id="A0A834TAP6"/>
<comment type="caution">
    <text evidence="1">The sequence shown here is derived from an EMBL/GenBank/DDBJ whole genome shotgun (WGS) entry which is preliminary data.</text>
</comment>
<proteinExistence type="predicted"/>
<protein>
    <submittedName>
        <fullName evidence="1">Uncharacterized protein</fullName>
    </submittedName>
</protein>
<dbReference type="EMBL" id="JAAIUW010000008">
    <property type="protein sequence ID" value="KAF7818124.1"/>
    <property type="molecule type" value="Genomic_DNA"/>
</dbReference>
<dbReference type="Proteomes" id="UP000634136">
    <property type="component" value="Unassembled WGS sequence"/>
</dbReference>
<gene>
    <name evidence="1" type="ORF">G2W53_023579</name>
</gene>
<keyword evidence="2" id="KW-1185">Reference proteome</keyword>
<name>A0A834TAP6_9FABA</name>